<organism evidence="1">
    <name type="scientific">marine sediment metagenome</name>
    <dbReference type="NCBI Taxonomy" id="412755"/>
    <lineage>
        <taxon>unclassified sequences</taxon>
        <taxon>metagenomes</taxon>
        <taxon>ecological metagenomes</taxon>
    </lineage>
</organism>
<evidence type="ECO:0000313" key="1">
    <source>
        <dbReference type="EMBL" id="GAG19306.1"/>
    </source>
</evidence>
<dbReference type="AlphaFoldDB" id="X0X2S3"/>
<comment type="caution">
    <text evidence="1">The sequence shown here is derived from an EMBL/GenBank/DDBJ whole genome shotgun (WGS) entry which is preliminary data.</text>
</comment>
<sequence length="53" mass="5827">MKHAPDRSKVEQIIEKGVRIYSPGTITIGEEVSIDRISGDRVIIHSGCKVYGS</sequence>
<gene>
    <name evidence="1" type="ORF">S01H1_58398</name>
</gene>
<accession>X0X2S3</accession>
<proteinExistence type="predicted"/>
<name>X0X2S3_9ZZZZ</name>
<protein>
    <submittedName>
        <fullName evidence="1">Uncharacterized protein</fullName>
    </submittedName>
</protein>
<feature type="non-terminal residue" evidence="1">
    <location>
        <position position="53"/>
    </location>
</feature>
<dbReference type="EMBL" id="BARS01038149">
    <property type="protein sequence ID" value="GAG19306.1"/>
    <property type="molecule type" value="Genomic_DNA"/>
</dbReference>
<dbReference type="Gene3D" id="2.160.10.10">
    <property type="entry name" value="Hexapeptide repeat proteins"/>
    <property type="match status" value="1"/>
</dbReference>
<reference evidence="1" key="1">
    <citation type="journal article" date="2014" name="Front. Microbiol.">
        <title>High frequency of phylogenetically diverse reductive dehalogenase-homologous genes in deep subseafloor sedimentary metagenomes.</title>
        <authorList>
            <person name="Kawai M."/>
            <person name="Futagami T."/>
            <person name="Toyoda A."/>
            <person name="Takaki Y."/>
            <person name="Nishi S."/>
            <person name="Hori S."/>
            <person name="Arai W."/>
            <person name="Tsubouchi T."/>
            <person name="Morono Y."/>
            <person name="Uchiyama I."/>
            <person name="Ito T."/>
            <person name="Fujiyama A."/>
            <person name="Inagaki F."/>
            <person name="Takami H."/>
        </authorList>
    </citation>
    <scope>NUCLEOTIDE SEQUENCE</scope>
    <source>
        <strain evidence="1">Expedition CK06-06</strain>
    </source>
</reference>